<dbReference type="GO" id="GO:0005524">
    <property type="term" value="F:ATP binding"/>
    <property type="evidence" value="ECO:0007669"/>
    <property type="project" value="InterPro"/>
</dbReference>
<dbReference type="InterPro" id="IPR000719">
    <property type="entry name" value="Prot_kinase_dom"/>
</dbReference>
<proteinExistence type="predicted"/>
<dbReference type="EMBL" id="CAJVPY010002956">
    <property type="protein sequence ID" value="CAG8576848.1"/>
    <property type="molecule type" value="Genomic_DNA"/>
</dbReference>
<name>A0A9N9BQ37_9GLOM</name>
<dbReference type="SUPFAM" id="SSF56112">
    <property type="entry name" value="Protein kinase-like (PK-like)"/>
    <property type="match status" value="1"/>
</dbReference>
<evidence type="ECO:0000259" key="1">
    <source>
        <dbReference type="PROSITE" id="PS50011"/>
    </source>
</evidence>
<keyword evidence="3" id="KW-1185">Reference proteome</keyword>
<protein>
    <submittedName>
        <fullName evidence="2">19615_t:CDS:1</fullName>
    </submittedName>
</protein>
<comment type="caution">
    <text evidence="2">The sequence shown here is derived from an EMBL/GenBank/DDBJ whole genome shotgun (WGS) entry which is preliminary data.</text>
</comment>
<dbReference type="Proteomes" id="UP000789405">
    <property type="component" value="Unassembled WGS sequence"/>
</dbReference>
<sequence>MSRMYNIDICITTNYMIYGVRNLLYEGYSFPMPLGTLNCLLDAKMIQHLGESYLENTLYNTDKRHERHLLWEDIIGILCEIINGLKRIHDNGLYHGNLHGGNLLIENELGSVGKG</sequence>
<dbReference type="InterPro" id="IPR011009">
    <property type="entry name" value="Kinase-like_dom_sf"/>
</dbReference>
<dbReference type="AlphaFoldDB" id="A0A9N9BQ37"/>
<organism evidence="2 3">
    <name type="scientific">Dentiscutata erythropus</name>
    <dbReference type="NCBI Taxonomy" id="1348616"/>
    <lineage>
        <taxon>Eukaryota</taxon>
        <taxon>Fungi</taxon>
        <taxon>Fungi incertae sedis</taxon>
        <taxon>Mucoromycota</taxon>
        <taxon>Glomeromycotina</taxon>
        <taxon>Glomeromycetes</taxon>
        <taxon>Diversisporales</taxon>
        <taxon>Gigasporaceae</taxon>
        <taxon>Dentiscutata</taxon>
    </lineage>
</organism>
<dbReference type="PROSITE" id="PS50011">
    <property type="entry name" value="PROTEIN_KINASE_DOM"/>
    <property type="match status" value="1"/>
</dbReference>
<evidence type="ECO:0000313" key="2">
    <source>
        <dbReference type="EMBL" id="CAG8576848.1"/>
    </source>
</evidence>
<dbReference type="Gene3D" id="1.10.510.10">
    <property type="entry name" value="Transferase(Phosphotransferase) domain 1"/>
    <property type="match status" value="1"/>
</dbReference>
<evidence type="ECO:0000313" key="3">
    <source>
        <dbReference type="Proteomes" id="UP000789405"/>
    </source>
</evidence>
<gene>
    <name evidence="2" type="ORF">DERYTH_LOCUS6484</name>
</gene>
<feature type="domain" description="Protein kinase" evidence="1">
    <location>
        <begin position="1"/>
        <end position="115"/>
    </location>
</feature>
<reference evidence="2" key="1">
    <citation type="submission" date="2021-06" db="EMBL/GenBank/DDBJ databases">
        <authorList>
            <person name="Kallberg Y."/>
            <person name="Tangrot J."/>
            <person name="Rosling A."/>
        </authorList>
    </citation>
    <scope>NUCLEOTIDE SEQUENCE</scope>
    <source>
        <strain evidence="2">MA453B</strain>
    </source>
</reference>
<dbReference type="GO" id="GO:0004672">
    <property type="term" value="F:protein kinase activity"/>
    <property type="evidence" value="ECO:0007669"/>
    <property type="project" value="InterPro"/>
</dbReference>
<accession>A0A9N9BQ37</accession>